<dbReference type="Gene3D" id="3.40.50.720">
    <property type="entry name" value="NAD(P)-binding Rossmann-like Domain"/>
    <property type="match status" value="1"/>
</dbReference>
<reference evidence="3" key="1">
    <citation type="submission" date="2019-01" db="EMBL/GenBank/DDBJ databases">
        <authorList>
            <consortium name="Genoscope - CEA"/>
            <person name="William W."/>
        </authorList>
    </citation>
    <scope>NUCLEOTIDE SEQUENCE</scope>
    <source>
        <strain evidence="3">CR-1</strain>
    </source>
</reference>
<dbReference type="InterPro" id="IPR036291">
    <property type="entry name" value="NAD(P)-bd_dom_sf"/>
</dbReference>
<dbReference type="Pfam" id="PF13549">
    <property type="entry name" value="ATP-grasp_5"/>
    <property type="match status" value="1"/>
</dbReference>
<dbReference type="Pfam" id="PF13380">
    <property type="entry name" value="CoA_binding_2"/>
    <property type="match status" value="1"/>
</dbReference>
<dbReference type="InterPro" id="IPR003781">
    <property type="entry name" value="CoA-bd"/>
</dbReference>
<dbReference type="PANTHER" id="PTHR42793:SF1">
    <property type="entry name" value="PEPTIDYL-LYSINE N-ACETYLTRANSFERASE PATZ"/>
    <property type="match status" value="1"/>
</dbReference>
<dbReference type="PANTHER" id="PTHR42793">
    <property type="entry name" value="COA BINDING DOMAIN CONTAINING PROTEIN"/>
    <property type="match status" value="1"/>
</dbReference>
<dbReference type="InterPro" id="IPR043938">
    <property type="entry name" value="Ligase_CoA_dom"/>
</dbReference>
<accession>A0A484HIV7</accession>
<dbReference type="PROSITE" id="PS50975">
    <property type="entry name" value="ATP_GRASP"/>
    <property type="match status" value="1"/>
</dbReference>
<dbReference type="InterPro" id="IPR032875">
    <property type="entry name" value="Succ_CoA_lig_flav_dom"/>
</dbReference>
<name>A0A484HIV7_9BACT</name>
<organism evidence="3">
    <name type="scientific">uncultured Desulfobacteraceae bacterium</name>
    <dbReference type="NCBI Taxonomy" id="218296"/>
    <lineage>
        <taxon>Bacteria</taxon>
        <taxon>Pseudomonadati</taxon>
        <taxon>Thermodesulfobacteriota</taxon>
        <taxon>Desulfobacteria</taxon>
        <taxon>Desulfobacterales</taxon>
        <taxon>Desulfobacteraceae</taxon>
        <taxon>environmental samples</taxon>
    </lineage>
</organism>
<proteinExistence type="predicted"/>
<dbReference type="GO" id="GO:0043758">
    <property type="term" value="F:acetate-CoA ligase (ADP-forming) activity"/>
    <property type="evidence" value="ECO:0007669"/>
    <property type="project" value="InterPro"/>
</dbReference>
<evidence type="ECO:0000313" key="3">
    <source>
        <dbReference type="EMBL" id="VEN74364.1"/>
    </source>
</evidence>
<evidence type="ECO:0000259" key="2">
    <source>
        <dbReference type="PROSITE" id="PS50975"/>
    </source>
</evidence>
<keyword evidence="1" id="KW-0547">Nucleotide-binding</keyword>
<evidence type="ECO:0000256" key="1">
    <source>
        <dbReference type="PROSITE-ProRule" id="PRU00409"/>
    </source>
</evidence>
<dbReference type="GO" id="GO:0005524">
    <property type="term" value="F:ATP binding"/>
    <property type="evidence" value="ECO:0007669"/>
    <property type="project" value="UniProtKB-UniRule"/>
</dbReference>
<feature type="domain" description="ATP-grasp" evidence="2">
    <location>
        <begin position="26"/>
        <end position="62"/>
    </location>
</feature>
<keyword evidence="1" id="KW-0067">ATP-binding</keyword>
<dbReference type="InterPro" id="IPR016102">
    <property type="entry name" value="Succinyl-CoA_synth-like"/>
</dbReference>
<protein>
    <submittedName>
        <fullName evidence="3">CoA-binding protein</fullName>
    </submittedName>
</protein>
<dbReference type="EMBL" id="CAACVI010000023">
    <property type="protein sequence ID" value="VEN74364.1"/>
    <property type="molecule type" value="Genomic_DNA"/>
</dbReference>
<dbReference type="SUPFAM" id="SSF56059">
    <property type="entry name" value="Glutathione synthetase ATP-binding domain-like"/>
    <property type="match status" value="1"/>
</dbReference>
<dbReference type="Pfam" id="PF13607">
    <property type="entry name" value="Succ_CoA_lig"/>
    <property type="match status" value="1"/>
</dbReference>
<dbReference type="Gene3D" id="3.30.1490.20">
    <property type="entry name" value="ATP-grasp fold, A domain"/>
    <property type="match status" value="1"/>
</dbReference>
<dbReference type="SUPFAM" id="SSF51735">
    <property type="entry name" value="NAD(P)-binding Rossmann-fold domains"/>
    <property type="match status" value="1"/>
</dbReference>
<dbReference type="InterPro" id="IPR011761">
    <property type="entry name" value="ATP-grasp"/>
</dbReference>
<dbReference type="SUPFAM" id="SSF52210">
    <property type="entry name" value="Succinyl-CoA synthetase domains"/>
    <property type="match status" value="2"/>
</dbReference>
<dbReference type="Gene3D" id="3.40.50.261">
    <property type="entry name" value="Succinyl-CoA synthetase domains"/>
    <property type="match status" value="2"/>
</dbReference>
<dbReference type="Pfam" id="PF19045">
    <property type="entry name" value="Ligase_CoA_2"/>
    <property type="match status" value="1"/>
</dbReference>
<dbReference type="Gene3D" id="3.30.470.20">
    <property type="entry name" value="ATP-grasp fold, B domain"/>
    <property type="match status" value="1"/>
</dbReference>
<dbReference type="SMART" id="SM00881">
    <property type="entry name" value="CoA_binding"/>
    <property type="match status" value="1"/>
</dbReference>
<dbReference type="GO" id="GO:0046872">
    <property type="term" value="F:metal ion binding"/>
    <property type="evidence" value="ECO:0007669"/>
    <property type="project" value="InterPro"/>
</dbReference>
<dbReference type="InterPro" id="IPR013815">
    <property type="entry name" value="ATP_grasp_subdomain_1"/>
</dbReference>
<dbReference type="AlphaFoldDB" id="A0A484HIV7"/>
<sequence length="728" mass="78885">MEEDEMKNDMTAGDGSVSVLDEHESKALLRGFGVPVVPERVARDEKGAVLAAEKTGFPVTLKGLGKAFSHKTESGLVRLNLNSAGDVRRAAASVKEKGGADLDILVQPHVSGKREFMAGVSRDSQFGHVIMFGLGGVFAEALSDVSLRVAPLTKNDISEMMDEISAADLLGPWRGEKAVSRDQMARVLSGLSDLCRARPDLFEADINPLIADSEGDIVAVDALVTFREKDGEEEPSPPVDPRHIGALFYPRSIAFIGASSELGKWGNTLLTYTLGGGFKGDVYPVNPKGGTICGQKAYPSVLDIPAKVDLAVVTIPADKVLALLPDLKKKGITNMLLISSGFSEIGPEGREMEKRFVAEARRQGVVMLGPNTMGICNPHIDLYCAGSPVMPPAGSTAMVAQSGNMGVQLLGFAENQGIGIRAFSGSGNEAMITIEDYLDGFEIDEMTRVVMLYVESVKNGARFFESARRVGKKKPVILLKGGRTSEGNRAAASHTGALASDIRVFNAACRQAGVIQADYSMDLLDLTAAFSSLPLPKGNRVGIMTLGGGWGVVTADLCVENGIDIPDLPEEIIGRLDRILPPYWSRANPIDIVGERDPSIPLAVMEELMKWDGCDAVINLGIVGRKTLTRRLFEFVRKTDPDHSEEFLSSAYRMMTDFEKDYMAHIAHLMKTHQKPVYGVSIIKEEKDRTVYSVDGCRHKGVFFPTPERAVKAFGKMWEYQRFLSKNA</sequence>
<gene>
    <name evidence="3" type="ORF">EPICR_30301</name>
</gene>